<protein>
    <submittedName>
        <fullName evidence="1">Uncharacterized protein</fullName>
    </submittedName>
</protein>
<dbReference type="Proteomes" id="UP000593567">
    <property type="component" value="Unassembled WGS sequence"/>
</dbReference>
<accession>A0A7J7JUP5</accession>
<evidence type="ECO:0000313" key="2">
    <source>
        <dbReference type="Proteomes" id="UP000593567"/>
    </source>
</evidence>
<name>A0A7J7JUP5_BUGNE</name>
<evidence type="ECO:0000313" key="1">
    <source>
        <dbReference type="EMBL" id="KAF6030099.1"/>
    </source>
</evidence>
<dbReference type="EMBL" id="VXIV02001755">
    <property type="protein sequence ID" value="KAF6030099.1"/>
    <property type="molecule type" value="Genomic_DNA"/>
</dbReference>
<sequence length="160" mass="18254">MPLPVTRDCLNRILTQPVKLDNVLTGARSKQLPVYTQHRTTTDYIYQENLPALSNFTCCFWLSKGFLSTKSGRYLFSISVPGVSDEFGIYYENQGDIKDAYKGSYRPKLSNTPIATMKFRHSPGYTRKSSVIQHVDYVLTETEIQELGCNDRGNVKTRKL</sequence>
<organism evidence="1 2">
    <name type="scientific">Bugula neritina</name>
    <name type="common">Brown bryozoan</name>
    <name type="synonym">Sertularia neritina</name>
    <dbReference type="NCBI Taxonomy" id="10212"/>
    <lineage>
        <taxon>Eukaryota</taxon>
        <taxon>Metazoa</taxon>
        <taxon>Spiralia</taxon>
        <taxon>Lophotrochozoa</taxon>
        <taxon>Bryozoa</taxon>
        <taxon>Gymnolaemata</taxon>
        <taxon>Cheilostomatida</taxon>
        <taxon>Flustrina</taxon>
        <taxon>Buguloidea</taxon>
        <taxon>Bugulidae</taxon>
        <taxon>Bugula</taxon>
    </lineage>
</organism>
<dbReference type="OrthoDB" id="547680at2759"/>
<reference evidence="1" key="1">
    <citation type="submission" date="2020-06" db="EMBL/GenBank/DDBJ databases">
        <title>Draft genome of Bugula neritina, a colonial animal packing powerful symbionts and potential medicines.</title>
        <authorList>
            <person name="Rayko M."/>
        </authorList>
    </citation>
    <scope>NUCLEOTIDE SEQUENCE [LARGE SCALE GENOMIC DNA]</scope>
    <source>
        <strain evidence="1">Kwan_BN1</strain>
    </source>
</reference>
<proteinExistence type="predicted"/>
<gene>
    <name evidence="1" type="ORF">EB796_011589</name>
</gene>
<keyword evidence="2" id="KW-1185">Reference proteome</keyword>
<comment type="caution">
    <text evidence="1">The sequence shown here is derived from an EMBL/GenBank/DDBJ whole genome shotgun (WGS) entry which is preliminary data.</text>
</comment>
<dbReference type="AlphaFoldDB" id="A0A7J7JUP5"/>